<dbReference type="EMBL" id="BQNB010010670">
    <property type="protein sequence ID" value="GJS80433.1"/>
    <property type="molecule type" value="Genomic_DNA"/>
</dbReference>
<sequence>MDKLHNNKQKWVNGQEIPLNPNTHPQLLHYLILNQSLFHHYFNLKRLKYLGKLKRATKRSQSSGPIPLVANETVIKEWEDRMEKAATTASSLEAEQDSEAQIRFEAGSKQSNDPPLLRVNTLGSGEDSIKLKELMELCTKTTVKGALDSVIANINRTPPWCLAEKKNSEIKLRLK</sequence>
<gene>
    <name evidence="1" type="ORF">Tco_0730314</name>
</gene>
<dbReference type="Proteomes" id="UP001151760">
    <property type="component" value="Unassembled WGS sequence"/>
</dbReference>
<evidence type="ECO:0000313" key="2">
    <source>
        <dbReference type="Proteomes" id="UP001151760"/>
    </source>
</evidence>
<reference evidence="1" key="1">
    <citation type="journal article" date="2022" name="Int. J. Mol. Sci.">
        <title>Draft Genome of Tanacetum Coccineum: Genomic Comparison of Closely Related Tanacetum-Family Plants.</title>
        <authorList>
            <person name="Yamashiro T."/>
            <person name="Shiraishi A."/>
            <person name="Nakayama K."/>
            <person name="Satake H."/>
        </authorList>
    </citation>
    <scope>NUCLEOTIDE SEQUENCE</scope>
</reference>
<accession>A0ABQ4YUH1</accession>
<keyword evidence="2" id="KW-1185">Reference proteome</keyword>
<evidence type="ECO:0000313" key="1">
    <source>
        <dbReference type="EMBL" id="GJS80433.1"/>
    </source>
</evidence>
<protein>
    <submittedName>
        <fullName evidence="1">Uncharacterized protein</fullName>
    </submittedName>
</protein>
<reference evidence="1" key="2">
    <citation type="submission" date="2022-01" db="EMBL/GenBank/DDBJ databases">
        <authorList>
            <person name="Yamashiro T."/>
            <person name="Shiraishi A."/>
            <person name="Satake H."/>
            <person name="Nakayama K."/>
        </authorList>
    </citation>
    <scope>NUCLEOTIDE SEQUENCE</scope>
</reference>
<proteinExistence type="predicted"/>
<organism evidence="1 2">
    <name type="scientific">Tanacetum coccineum</name>
    <dbReference type="NCBI Taxonomy" id="301880"/>
    <lineage>
        <taxon>Eukaryota</taxon>
        <taxon>Viridiplantae</taxon>
        <taxon>Streptophyta</taxon>
        <taxon>Embryophyta</taxon>
        <taxon>Tracheophyta</taxon>
        <taxon>Spermatophyta</taxon>
        <taxon>Magnoliopsida</taxon>
        <taxon>eudicotyledons</taxon>
        <taxon>Gunneridae</taxon>
        <taxon>Pentapetalae</taxon>
        <taxon>asterids</taxon>
        <taxon>campanulids</taxon>
        <taxon>Asterales</taxon>
        <taxon>Asteraceae</taxon>
        <taxon>Asteroideae</taxon>
        <taxon>Anthemideae</taxon>
        <taxon>Anthemidinae</taxon>
        <taxon>Tanacetum</taxon>
    </lineage>
</organism>
<name>A0ABQ4YUH1_9ASTR</name>
<comment type="caution">
    <text evidence="1">The sequence shown here is derived from an EMBL/GenBank/DDBJ whole genome shotgun (WGS) entry which is preliminary data.</text>
</comment>